<keyword evidence="5" id="KW-1185">Reference proteome</keyword>
<dbReference type="PANTHER" id="PTHR43080">
    <property type="entry name" value="CBS DOMAIN-CONTAINING PROTEIN CBSX3, MITOCHONDRIAL"/>
    <property type="match status" value="1"/>
</dbReference>
<organism evidence="4 5">
    <name type="scientific">Acanthopleuribacter pedis</name>
    <dbReference type="NCBI Taxonomy" id="442870"/>
    <lineage>
        <taxon>Bacteria</taxon>
        <taxon>Pseudomonadati</taxon>
        <taxon>Acidobacteriota</taxon>
        <taxon>Holophagae</taxon>
        <taxon>Acanthopleuribacterales</taxon>
        <taxon>Acanthopleuribacteraceae</taxon>
        <taxon>Acanthopleuribacter</taxon>
    </lineage>
</organism>
<name>A0A8J7QTU0_9BACT</name>
<dbReference type="SMART" id="SM00116">
    <property type="entry name" value="CBS"/>
    <property type="match status" value="2"/>
</dbReference>
<proteinExistence type="predicted"/>
<evidence type="ECO:0000256" key="2">
    <source>
        <dbReference type="PROSITE-ProRule" id="PRU00703"/>
    </source>
</evidence>
<reference evidence="4" key="1">
    <citation type="submission" date="2021-03" db="EMBL/GenBank/DDBJ databases">
        <authorList>
            <person name="Wang G."/>
        </authorList>
    </citation>
    <scope>NUCLEOTIDE SEQUENCE</scope>
    <source>
        <strain evidence="4">KCTC 12899</strain>
    </source>
</reference>
<dbReference type="InterPro" id="IPR046342">
    <property type="entry name" value="CBS_dom_sf"/>
</dbReference>
<dbReference type="PANTHER" id="PTHR43080:SF26">
    <property type="entry name" value="REGULATORY PROTEIN"/>
    <property type="match status" value="1"/>
</dbReference>
<evidence type="ECO:0000313" key="5">
    <source>
        <dbReference type="Proteomes" id="UP000664417"/>
    </source>
</evidence>
<dbReference type="Gene3D" id="3.10.580.10">
    <property type="entry name" value="CBS-domain"/>
    <property type="match status" value="1"/>
</dbReference>
<comment type="caution">
    <text evidence="4">The sequence shown here is derived from an EMBL/GenBank/DDBJ whole genome shotgun (WGS) entry which is preliminary data.</text>
</comment>
<dbReference type="Proteomes" id="UP000664417">
    <property type="component" value="Unassembled WGS sequence"/>
</dbReference>
<dbReference type="RefSeq" id="WP_207863381.1">
    <property type="nucleotide sequence ID" value="NZ_JAFREP010000055.1"/>
</dbReference>
<dbReference type="InterPro" id="IPR051257">
    <property type="entry name" value="Diverse_CBS-Domain"/>
</dbReference>
<evidence type="ECO:0000313" key="4">
    <source>
        <dbReference type="EMBL" id="MBO1323273.1"/>
    </source>
</evidence>
<protein>
    <submittedName>
        <fullName evidence="4">CBS domain-containing protein</fullName>
    </submittedName>
</protein>
<dbReference type="Pfam" id="PF00571">
    <property type="entry name" value="CBS"/>
    <property type="match status" value="2"/>
</dbReference>
<dbReference type="EMBL" id="JAFREP010000055">
    <property type="protein sequence ID" value="MBO1323273.1"/>
    <property type="molecule type" value="Genomic_DNA"/>
</dbReference>
<feature type="domain" description="CBS" evidence="3">
    <location>
        <begin position="84"/>
        <end position="142"/>
    </location>
</feature>
<dbReference type="AlphaFoldDB" id="A0A8J7QTU0"/>
<evidence type="ECO:0000256" key="1">
    <source>
        <dbReference type="ARBA" id="ARBA00023122"/>
    </source>
</evidence>
<gene>
    <name evidence="4" type="ORF">J3U88_32710</name>
</gene>
<feature type="domain" description="CBS" evidence="3">
    <location>
        <begin position="14"/>
        <end position="73"/>
    </location>
</feature>
<dbReference type="SUPFAM" id="SSF54631">
    <property type="entry name" value="CBS-domain pair"/>
    <property type="match status" value="1"/>
</dbReference>
<evidence type="ECO:0000259" key="3">
    <source>
        <dbReference type="PROSITE" id="PS51371"/>
    </source>
</evidence>
<keyword evidence="1 2" id="KW-0129">CBS domain</keyword>
<dbReference type="InterPro" id="IPR000644">
    <property type="entry name" value="CBS_dom"/>
</dbReference>
<sequence length="165" mass="18670">MSHNAPQSTAEQIMTRRLVTLSPETMLEQATRTLLENQVSNAPVVNNDNNRRILVGFISERDCLEYLANEIFFANPDQTVATVMKRHPVCVSPHTDVFTLASIFTQHNYRQLPVVAEDNELVGIVSRRDVLQALEQHNNAAVADKNATKNRPDLAKLVNHRFIIR</sequence>
<dbReference type="PROSITE" id="PS51371">
    <property type="entry name" value="CBS"/>
    <property type="match status" value="2"/>
</dbReference>
<accession>A0A8J7QTU0</accession>